<accession>A0A1F6MQ12</accession>
<dbReference type="PANTHER" id="PTHR10566:SF113">
    <property type="entry name" value="PROTEIN ACTIVITY OF BC1 COMPLEX KINASE 7, CHLOROPLASTIC"/>
    <property type="match status" value="1"/>
</dbReference>
<keyword evidence="2" id="KW-0812">Transmembrane</keyword>
<dbReference type="Pfam" id="PF03109">
    <property type="entry name" value="ABC1"/>
    <property type="match status" value="1"/>
</dbReference>
<comment type="similarity">
    <text evidence="1">Belongs to the protein kinase superfamily. ADCK protein kinase family.</text>
</comment>
<dbReference type="InterPro" id="IPR050154">
    <property type="entry name" value="UbiB_kinase"/>
</dbReference>
<dbReference type="CDD" id="cd05121">
    <property type="entry name" value="ABC1_ADCK3-like"/>
    <property type="match status" value="1"/>
</dbReference>
<evidence type="ECO:0000313" key="5">
    <source>
        <dbReference type="Proteomes" id="UP000177457"/>
    </source>
</evidence>
<reference evidence="4 5" key="1">
    <citation type="journal article" date="2016" name="Nat. Commun.">
        <title>Thousands of microbial genomes shed light on interconnected biogeochemical processes in an aquifer system.</title>
        <authorList>
            <person name="Anantharaman K."/>
            <person name="Brown C.T."/>
            <person name="Hug L.A."/>
            <person name="Sharon I."/>
            <person name="Castelle C.J."/>
            <person name="Probst A.J."/>
            <person name="Thomas B.C."/>
            <person name="Singh A."/>
            <person name="Wilkins M.J."/>
            <person name="Karaoz U."/>
            <person name="Brodie E.L."/>
            <person name="Williams K.H."/>
            <person name="Hubbard S.S."/>
            <person name="Banfield J.F."/>
        </authorList>
    </citation>
    <scope>NUCLEOTIDE SEQUENCE [LARGE SCALE GENOMIC DNA]</scope>
</reference>
<name>A0A1F6MQ12_9BACT</name>
<keyword evidence="2" id="KW-0472">Membrane</keyword>
<dbReference type="InterPro" id="IPR004147">
    <property type="entry name" value="ABC1_dom"/>
</dbReference>
<evidence type="ECO:0000313" key="4">
    <source>
        <dbReference type="EMBL" id="OGH73755.1"/>
    </source>
</evidence>
<organism evidence="4 5">
    <name type="scientific">Candidatus Magasanikbacteria bacterium RIFCSPHIGHO2_02_FULL_51_14</name>
    <dbReference type="NCBI Taxonomy" id="1798683"/>
    <lineage>
        <taxon>Bacteria</taxon>
        <taxon>Candidatus Magasanikiibacteriota</taxon>
    </lineage>
</organism>
<dbReference type="EMBL" id="MFQE01000018">
    <property type="protein sequence ID" value="OGH73755.1"/>
    <property type="molecule type" value="Genomic_DNA"/>
</dbReference>
<dbReference type="Proteomes" id="UP000177457">
    <property type="component" value="Unassembled WGS sequence"/>
</dbReference>
<dbReference type="STRING" id="1798683.A3C90_01140"/>
<feature type="domain" description="ABC1 atypical kinase-like" evidence="3">
    <location>
        <begin position="107"/>
        <end position="350"/>
    </location>
</feature>
<comment type="caution">
    <text evidence="4">The sequence shown here is derived from an EMBL/GenBank/DDBJ whole genome shotgun (WGS) entry which is preliminary data.</text>
</comment>
<sequence>MPLTPRINIRRVRRIVRVFYELGFGAWIRRLKLHYIVPLHKRWMRFFRRKEEIPCPMETEIGEYMRDLPVHLRLACERLGGTFVKFGQMLSLRGDLVGQSVADELRKLQDRVPSFSVQEAKATIERELGKPIKILFKNFTETPVGSASLAQVHHAVLPNGREVAVKILRPGIENLVRQDIVILQWVARLLEDHLAFTRSYQPRKVIDEFAEWTTRELNLLNEAVNIEHFRKLYEGEEDILIPGVVWEYTSRRVLTTEFSHGIPMDDLAKYREVRSSRKKIAALGVRLVVRQYFEHGFFHGDPHPGNFFVLPNNRVCLHDFGIVGRIDTKTRRELIGCYVDFLEKDAEGAIDHVLHLAKTDAASDIDGFRREVTGILEQWFYAPTAGERLSTAFYKMVISGGAHGIIFPSNIVLLAKAIVTTESMALLLDPAFDIAGELKPYLNRLLTFELKPEKLAKRGRELLLDSANILDDIPDAARTLLKLAEKEEVGVRLETREFLDIKREIDRQSDIRMLTLLFVADLLATAVLLHLEGIERIGGVPIAFLGILFGAALGVMVLMKIKKRAD</sequence>
<evidence type="ECO:0000256" key="2">
    <source>
        <dbReference type="SAM" id="Phobius"/>
    </source>
</evidence>
<evidence type="ECO:0000256" key="1">
    <source>
        <dbReference type="ARBA" id="ARBA00009670"/>
    </source>
</evidence>
<dbReference type="InterPro" id="IPR011009">
    <property type="entry name" value="Kinase-like_dom_sf"/>
</dbReference>
<feature type="transmembrane region" description="Helical" evidence="2">
    <location>
        <begin position="537"/>
        <end position="559"/>
    </location>
</feature>
<proteinExistence type="inferred from homology"/>
<evidence type="ECO:0000259" key="3">
    <source>
        <dbReference type="Pfam" id="PF03109"/>
    </source>
</evidence>
<dbReference type="SUPFAM" id="SSF56112">
    <property type="entry name" value="Protein kinase-like (PK-like)"/>
    <property type="match status" value="1"/>
</dbReference>
<dbReference type="AlphaFoldDB" id="A0A1F6MQ12"/>
<dbReference type="PANTHER" id="PTHR10566">
    <property type="entry name" value="CHAPERONE-ACTIVITY OF BC1 COMPLEX CABC1 -RELATED"/>
    <property type="match status" value="1"/>
</dbReference>
<protein>
    <recommendedName>
        <fullName evidence="3">ABC1 atypical kinase-like domain-containing protein</fullName>
    </recommendedName>
</protein>
<keyword evidence="2" id="KW-1133">Transmembrane helix</keyword>
<gene>
    <name evidence="4" type="ORF">A3C90_01140</name>
</gene>